<evidence type="ECO:0000256" key="5">
    <source>
        <dbReference type="ARBA" id="ARBA00022801"/>
    </source>
</evidence>
<dbReference type="AlphaFoldDB" id="A0A0K1P5M9"/>
<comment type="subunit">
    <text evidence="9 15 16">Homohexamer. Organized in a ring with a central cavity.</text>
</comment>
<evidence type="ECO:0000313" key="24">
    <source>
        <dbReference type="Proteomes" id="UP000067243"/>
    </source>
</evidence>
<dbReference type="Pfam" id="PF02190">
    <property type="entry name" value="LON_substr_bdg"/>
    <property type="match status" value="1"/>
</dbReference>
<dbReference type="Gene3D" id="1.20.5.5270">
    <property type="match status" value="1"/>
</dbReference>
<dbReference type="InterPro" id="IPR027065">
    <property type="entry name" value="Lon_Prtase"/>
</dbReference>
<dbReference type="SMART" id="SM00382">
    <property type="entry name" value="AAA"/>
    <property type="match status" value="1"/>
</dbReference>
<dbReference type="InterPro" id="IPR004815">
    <property type="entry name" value="Lon_bac/euk-typ"/>
</dbReference>
<comment type="function">
    <text evidence="11 15">ATP-dependent serine protease that mediates the selective degradation of mutant and abnormal proteins as well as certain short-lived regulatory proteins. Required for cellular homeostasis and for survival from DNA damage and developmental changes induced by stress. Degrades polypeptides processively to yield small peptide fragments that are 5 to 10 amino acids long. Binds to DNA in a double-stranded, site-specific manner.</text>
</comment>
<dbReference type="InterPro" id="IPR008269">
    <property type="entry name" value="Lon_proteolytic"/>
</dbReference>
<evidence type="ECO:0000256" key="18">
    <source>
        <dbReference type="PIRSR" id="PIRSR001174-2"/>
    </source>
</evidence>
<dbReference type="InterPro" id="IPR015947">
    <property type="entry name" value="PUA-like_sf"/>
</dbReference>
<dbReference type="Proteomes" id="UP000067243">
    <property type="component" value="Chromosome"/>
</dbReference>
<evidence type="ECO:0000256" key="8">
    <source>
        <dbReference type="ARBA" id="ARBA00023016"/>
    </source>
</evidence>
<dbReference type="InterPro" id="IPR020568">
    <property type="entry name" value="Ribosomal_Su5_D2-typ_SF"/>
</dbReference>
<dbReference type="FunFam" id="3.40.50.300:FF:000021">
    <property type="entry name" value="Lon protease homolog"/>
    <property type="match status" value="1"/>
</dbReference>
<dbReference type="GO" id="GO:0005737">
    <property type="term" value="C:cytoplasm"/>
    <property type="evidence" value="ECO:0007669"/>
    <property type="project" value="UniProtKB-SubCell"/>
</dbReference>
<dbReference type="Pfam" id="PF00004">
    <property type="entry name" value="AAA"/>
    <property type="match status" value="1"/>
</dbReference>
<feature type="active site" evidence="15 17">
    <location>
        <position position="688"/>
    </location>
</feature>
<evidence type="ECO:0000259" key="22">
    <source>
        <dbReference type="PROSITE" id="PS51787"/>
    </source>
</evidence>
<dbReference type="InterPro" id="IPR046336">
    <property type="entry name" value="Lon_prtase_N_sf"/>
</dbReference>
<dbReference type="GO" id="GO:0016887">
    <property type="term" value="F:ATP hydrolysis activity"/>
    <property type="evidence" value="ECO:0007669"/>
    <property type="project" value="UniProtKB-UniRule"/>
</dbReference>
<keyword evidence="7 15" id="KW-0067">ATP-binding</keyword>
<dbReference type="Gene3D" id="2.30.130.40">
    <property type="entry name" value="LON domain-like"/>
    <property type="match status" value="1"/>
</dbReference>
<evidence type="ECO:0000256" key="15">
    <source>
        <dbReference type="HAMAP-Rule" id="MF_01973"/>
    </source>
</evidence>
<dbReference type="GO" id="GO:0004252">
    <property type="term" value="F:serine-type endopeptidase activity"/>
    <property type="evidence" value="ECO:0007669"/>
    <property type="project" value="UniProtKB-UniRule"/>
</dbReference>
<dbReference type="SUPFAM" id="SSF88697">
    <property type="entry name" value="PUA domain-like"/>
    <property type="match status" value="1"/>
</dbReference>
<dbReference type="Gene3D" id="3.30.230.10">
    <property type="match status" value="1"/>
</dbReference>
<dbReference type="Gene3D" id="1.20.58.1480">
    <property type="match status" value="1"/>
</dbReference>
<evidence type="ECO:0000259" key="21">
    <source>
        <dbReference type="PROSITE" id="PS51786"/>
    </source>
</evidence>
<dbReference type="InterPro" id="IPR054594">
    <property type="entry name" value="Lon_lid"/>
</dbReference>
<keyword evidence="5 15" id="KW-0378">Hydrolase</keyword>
<dbReference type="InterPro" id="IPR027417">
    <property type="entry name" value="P-loop_NTPase"/>
</dbReference>
<keyword evidence="8 15" id="KW-0346">Stress response</keyword>
<comment type="induction">
    <text evidence="15">By heat shock.</text>
</comment>
<dbReference type="Gene3D" id="3.40.50.300">
    <property type="entry name" value="P-loop containing nucleotide triphosphate hydrolases"/>
    <property type="match status" value="1"/>
</dbReference>
<evidence type="ECO:0000256" key="7">
    <source>
        <dbReference type="ARBA" id="ARBA00022840"/>
    </source>
</evidence>
<dbReference type="CDD" id="cd19500">
    <property type="entry name" value="RecA-like_Lon"/>
    <property type="match status" value="1"/>
</dbReference>
<evidence type="ECO:0000256" key="6">
    <source>
        <dbReference type="ARBA" id="ARBA00022825"/>
    </source>
</evidence>
<keyword evidence="4 15" id="KW-0547">Nucleotide-binding</keyword>
<dbReference type="PROSITE" id="PS51787">
    <property type="entry name" value="LON_N"/>
    <property type="match status" value="1"/>
</dbReference>
<keyword evidence="3 15" id="KW-0645">Protease</keyword>
<evidence type="ECO:0000256" key="10">
    <source>
        <dbReference type="ARBA" id="ARBA00050665"/>
    </source>
</evidence>
<dbReference type="GO" id="GO:0006515">
    <property type="term" value="P:protein quality control for misfolded or incompletely synthesized proteins"/>
    <property type="evidence" value="ECO:0007669"/>
    <property type="project" value="UniProtKB-UniRule"/>
</dbReference>
<organism evidence="23 24">
    <name type="scientific">Spiroplasma turonicum</name>
    <dbReference type="NCBI Taxonomy" id="216946"/>
    <lineage>
        <taxon>Bacteria</taxon>
        <taxon>Bacillati</taxon>
        <taxon>Mycoplasmatota</taxon>
        <taxon>Mollicutes</taxon>
        <taxon>Entomoplasmatales</taxon>
        <taxon>Spiroplasmataceae</taxon>
        <taxon>Spiroplasma</taxon>
    </lineage>
</organism>
<gene>
    <name evidence="23" type="primary">lonA</name>
    <name evidence="15" type="synonym">lon</name>
    <name evidence="23" type="ORF">STURON_00309</name>
</gene>
<comment type="similarity">
    <text evidence="15 16 19 20">Belongs to the peptidase S16 family.</text>
</comment>
<evidence type="ECO:0000256" key="14">
    <source>
        <dbReference type="ARBA" id="ARBA00082722"/>
    </source>
</evidence>
<dbReference type="PROSITE" id="PS01046">
    <property type="entry name" value="LON_SER"/>
    <property type="match status" value="1"/>
</dbReference>
<dbReference type="PANTHER" id="PTHR10046">
    <property type="entry name" value="ATP DEPENDENT LON PROTEASE FAMILY MEMBER"/>
    <property type="match status" value="1"/>
</dbReference>
<feature type="active site" evidence="15 17">
    <location>
        <position position="731"/>
    </location>
</feature>
<evidence type="ECO:0000256" key="17">
    <source>
        <dbReference type="PIRSR" id="PIRSR001174-1"/>
    </source>
</evidence>
<dbReference type="InterPro" id="IPR003959">
    <property type="entry name" value="ATPase_AAA_core"/>
</dbReference>
<accession>A0A0K1P5M9</accession>
<evidence type="ECO:0000256" key="1">
    <source>
        <dbReference type="ARBA" id="ARBA00004496"/>
    </source>
</evidence>
<dbReference type="HAMAP" id="MF_01973">
    <property type="entry name" value="lon_bact"/>
    <property type="match status" value="1"/>
</dbReference>
<evidence type="ECO:0000256" key="2">
    <source>
        <dbReference type="ARBA" id="ARBA00022490"/>
    </source>
</evidence>
<evidence type="ECO:0000256" key="4">
    <source>
        <dbReference type="ARBA" id="ARBA00022741"/>
    </source>
</evidence>
<evidence type="ECO:0000256" key="12">
    <source>
        <dbReference type="ARBA" id="ARBA00066743"/>
    </source>
</evidence>
<evidence type="ECO:0000256" key="3">
    <source>
        <dbReference type="ARBA" id="ARBA00022670"/>
    </source>
</evidence>
<dbReference type="Gene3D" id="1.10.8.60">
    <property type="match status" value="1"/>
</dbReference>
<evidence type="ECO:0000256" key="16">
    <source>
        <dbReference type="PIRNR" id="PIRNR001174"/>
    </source>
</evidence>
<evidence type="ECO:0000256" key="13">
    <source>
        <dbReference type="ARBA" id="ARBA00071934"/>
    </source>
</evidence>
<dbReference type="InterPro" id="IPR003111">
    <property type="entry name" value="Lon_prtase_N"/>
</dbReference>
<dbReference type="PATRIC" id="fig|216946.3.peg.310"/>
<reference evidence="23 24" key="1">
    <citation type="journal article" date="2015" name="Genome Announc.">
        <title>Complete Genome Sequence of Spiroplasma turonicum Strain Tab4cT, a Parasite of a Horse Fly, Haematopota sp. (Diptera: Tabanidae).</title>
        <authorList>
            <person name="Davis R.E."/>
            <person name="Shao J."/>
            <person name="Zhao Y."/>
            <person name="Gasparich G.E."/>
            <person name="Gaynor B.J."/>
            <person name="Donofrio N."/>
        </authorList>
    </citation>
    <scope>NUCLEOTIDE SEQUENCE [LARGE SCALE GENOMIC DNA]</scope>
    <source>
        <strain evidence="23 24">Tab4c</strain>
    </source>
</reference>
<dbReference type="InterPro" id="IPR027543">
    <property type="entry name" value="Lon_bac"/>
</dbReference>
<dbReference type="PIRSF" id="PIRSF001174">
    <property type="entry name" value="Lon_proteas"/>
    <property type="match status" value="1"/>
</dbReference>
<dbReference type="SUPFAM" id="SSF54211">
    <property type="entry name" value="Ribosomal protein S5 domain 2-like"/>
    <property type="match status" value="1"/>
</dbReference>
<dbReference type="SMART" id="SM00464">
    <property type="entry name" value="LON"/>
    <property type="match status" value="1"/>
</dbReference>
<dbReference type="GO" id="GO:0043565">
    <property type="term" value="F:sequence-specific DNA binding"/>
    <property type="evidence" value="ECO:0007669"/>
    <property type="project" value="UniProtKB-UniRule"/>
</dbReference>
<sequence length="806" mass="91594">MCYYNFDQKGGRNMSNQRLPMLVTRGSYVYPTFEQILEIGRDKTTFAVKEAVEKHEGQILIVSQKKPLEDDPLIKDLYTFGILANVKIKKEWKDGTLTVNIKSLSRVELLNIELDAFYTSEYEIKEPQKSEDKEALKKITKYIKAMINSQEEFPAEIEEVLKMASANADPNFIVDSAAHLMTFMPINKKQAILEELDPVKRIEIINDFLDEKRQSADIESSISKKIKSRVDEQQREFYLREKLKAIKEELGDMDGEGDDLKKYRSRLENEPFPDNIKKRVSQEIDRYEGLPAASSEANIIRTYIDWMMQTPWWQKTKEKTDLKYAKEILDKYHYGLDKVKERIIEYLAVKQNTNSVKGQIITLVGPPGVGKTSLAKSISEAMGREFIKVALGGIKDESEIRGHRKTYIGAMPGRIIQGMKRAGVKNPVFLLDEVDKMASDYRGDPASAMLEVLDPEQNSKFSDHYLEEEYDLSDVVFIATANYPENIPEALYDRMEIIELSSYTEIEKMKIAKEYLVPKVLSDHAITSEQVSFTEEGISEIIKHYTREAGVRQLERWIASIARKFVVKMLNKELDKLVVTPKVVNELLKKRIFEHTEKDKESQIGVVTGLAYTQFGGDILPIEVNHFPGKGGLILTGKLGDVMKESATIAYDFVKSNYKAFNIPKEVFSENDVHIHVPEGAVPKDGPSAGITLTTAIISALTNKPVPKDLGMTGEITLRGLVFPIGGLREKSISAHRSGLKKIIIPIKNKKDIEDIPDEVKKDLEINLVQKYSEVYEAVFNDKLKELEKELPISSSNNDNVTEKSH</sequence>
<comment type="subcellular location">
    <subcellularLocation>
        <location evidence="1 15 16">Cytoplasm</location>
    </subcellularLocation>
</comment>
<dbReference type="GO" id="GO:0005524">
    <property type="term" value="F:ATP binding"/>
    <property type="evidence" value="ECO:0007669"/>
    <property type="project" value="UniProtKB-UniRule"/>
</dbReference>
<proteinExistence type="evidence at transcript level"/>
<dbReference type="PROSITE" id="PS51786">
    <property type="entry name" value="LON_PROTEOLYTIC"/>
    <property type="match status" value="1"/>
</dbReference>
<dbReference type="PRINTS" id="PR00830">
    <property type="entry name" value="ENDOLAPTASE"/>
</dbReference>
<feature type="domain" description="Lon proteolytic" evidence="21">
    <location>
        <begin position="601"/>
        <end position="782"/>
    </location>
</feature>
<dbReference type="STRING" id="216946.STURO_v1c03100"/>
<feature type="binding site" evidence="15 18">
    <location>
        <begin position="365"/>
        <end position="372"/>
    </location>
    <ligand>
        <name>ATP</name>
        <dbReference type="ChEBI" id="CHEBI:30616"/>
    </ligand>
</feature>
<dbReference type="EC" id="3.4.21.53" evidence="12 15"/>
<dbReference type="GO" id="GO:0004176">
    <property type="term" value="F:ATP-dependent peptidase activity"/>
    <property type="evidence" value="ECO:0007669"/>
    <property type="project" value="UniProtKB-UniRule"/>
</dbReference>
<dbReference type="SUPFAM" id="SSF52540">
    <property type="entry name" value="P-loop containing nucleoside triphosphate hydrolases"/>
    <property type="match status" value="1"/>
</dbReference>
<dbReference type="KEGG" id="stur:STURON_00309"/>
<dbReference type="NCBIfam" id="TIGR00763">
    <property type="entry name" value="lon"/>
    <property type="match status" value="1"/>
</dbReference>
<dbReference type="InterPro" id="IPR008268">
    <property type="entry name" value="Peptidase_S16_AS"/>
</dbReference>
<keyword evidence="24" id="KW-1185">Reference proteome</keyword>
<dbReference type="InterPro" id="IPR014721">
    <property type="entry name" value="Ribsml_uS5_D2-typ_fold_subgr"/>
</dbReference>
<evidence type="ECO:0000313" key="23">
    <source>
        <dbReference type="EMBL" id="AKU79555.1"/>
    </source>
</evidence>
<evidence type="ECO:0000256" key="9">
    <source>
        <dbReference type="ARBA" id="ARBA00026070"/>
    </source>
</evidence>
<dbReference type="GO" id="GO:0034605">
    <property type="term" value="P:cellular response to heat"/>
    <property type="evidence" value="ECO:0007669"/>
    <property type="project" value="UniProtKB-UniRule"/>
</dbReference>
<keyword evidence="2 15" id="KW-0963">Cytoplasm</keyword>
<dbReference type="EMBL" id="CP012328">
    <property type="protein sequence ID" value="AKU79555.1"/>
    <property type="molecule type" value="Genomic_DNA"/>
</dbReference>
<dbReference type="Pfam" id="PF22667">
    <property type="entry name" value="Lon_lid"/>
    <property type="match status" value="1"/>
</dbReference>
<keyword evidence="6 15" id="KW-0720">Serine protease</keyword>
<evidence type="ECO:0000256" key="19">
    <source>
        <dbReference type="PROSITE-ProRule" id="PRU01122"/>
    </source>
</evidence>
<feature type="domain" description="Lon N-terminal" evidence="22">
    <location>
        <begin position="19"/>
        <end position="213"/>
    </location>
</feature>
<name>A0A0K1P5M9_9MOLU</name>
<dbReference type="Pfam" id="PF05362">
    <property type="entry name" value="Lon_C"/>
    <property type="match status" value="1"/>
</dbReference>
<dbReference type="InterPro" id="IPR003593">
    <property type="entry name" value="AAA+_ATPase"/>
</dbReference>
<protein>
    <recommendedName>
        <fullName evidence="13 15">Lon protease</fullName>
        <ecNumber evidence="12 15">3.4.21.53</ecNumber>
    </recommendedName>
    <alternativeName>
        <fullName evidence="14 15">ATP-dependent protease La</fullName>
    </alternativeName>
</protein>
<evidence type="ECO:0000256" key="11">
    <source>
        <dbReference type="ARBA" id="ARBA00053875"/>
    </source>
</evidence>
<evidence type="ECO:0000256" key="20">
    <source>
        <dbReference type="RuleBase" id="RU000591"/>
    </source>
</evidence>
<comment type="catalytic activity">
    <reaction evidence="10 15 16 19">
        <text>Hydrolysis of proteins in presence of ATP.</text>
        <dbReference type="EC" id="3.4.21.53"/>
    </reaction>
</comment>